<name>A0A1L0G1E4_9ASCO</name>
<evidence type="ECO:0000313" key="2">
    <source>
        <dbReference type="Proteomes" id="UP000182334"/>
    </source>
</evidence>
<dbReference type="EMBL" id="LT635757">
    <property type="protein sequence ID" value="SGZ50469.1"/>
    <property type="molecule type" value="Genomic_DNA"/>
</dbReference>
<dbReference type="Proteomes" id="UP000182334">
    <property type="component" value="Chromosome II"/>
</dbReference>
<evidence type="ECO:0000313" key="1">
    <source>
        <dbReference type="EMBL" id="SGZ50469.1"/>
    </source>
</evidence>
<dbReference type="AlphaFoldDB" id="A0A1L0G1E4"/>
<keyword evidence="2" id="KW-1185">Reference proteome</keyword>
<protein>
    <submittedName>
        <fullName evidence="1">CIC11C00000001429</fullName>
    </submittedName>
</protein>
<reference evidence="1 2" key="1">
    <citation type="submission" date="2016-10" db="EMBL/GenBank/DDBJ databases">
        <authorList>
            <person name="de Groot N.N."/>
        </authorList>
    </citation>
    <scope>NUCLEOTIDE SEQUENCE [LARGE SCALE GENOMIC DNA]</scope>
    <source>
        <strain evidence="1 2">CBS 141442</strain>
    </source>
</reference>
<sequence length="72" mass="8474">MDSGKLMENEWSLGMFKWEDLVMVASGMTLKRRMTSEKNMTTTWNVFVMNLDNINVNNWLSSVAIYHFVCYL</sequence>
<accession>A0A1L0G1E4</accession>
<organism evidence="1 2">
    <name type="scientific">Sungouiella intermedia</name>
    <dbReference type="NCBI Taxonomy" id="45354"/>
    <lineage>
        <taxon>Eukaryota</taxon>
        <taxon>Fungi</taxon>
        <taxon>Dikarya</taxon>
        <taxon>Ascomycota</taxon>
        <taxon>Saccharomycotina</taxon>
        <taxon>Pichiomycetes</taxon>
        <taxon>Metschnikowiaceae</taxon>
        <taxon>Sungouiella</taxon>
    </lineage>
</organism>
<proteinExistence type="predicted"/>
<gene>
    <name evidence="1" type="ORF">SAMEA4029010_CIC11G00000001429</name>
</gene>